<sequence>MNFLIVGISLVIVLISTFTVQMKKSVDGAESSLTAEVLSVTTEPVSIEVSLPTPQPKPSSVSTSIPASVSEKPGKVSEFLYPGSTVILQEEKKLNLKSDDSVDTITGWYEAKTRSGNYGAISFVKTNTNSNILNRLSGEREGGKVEVLIKKEDSTAEVLIEVIVSSD</sequence>
<dbReference type="Proteomes" id="UP000034329">
    <property type="component" value="Unassembled WGS sequence"/>
</dbReference>
<comment type="caution">
    <text evidence="2">The sequence shown here is derived from an EMBL/GenBank/DDBJ whole genome shotgun (WGS) entry which is preliminary data.</text>
</comment>
<feature type="region of interest" description="Disordered" evidence="1">
    <location>
        <begin position="49"/>
        <end position="69"/>
    </location>
</feature>
<evidence type="ECO:0000313" key="2">
    <source>
        <dbReference type="EMBL" id="KKU10296.1"/>
    </source>
</evidence>
<name>A0A0G1MPL8_9BACT</name>
<protein>
    <submittedName>
        <fullName evidence="2">Uncharacterized protein</fullName>
    </submittedName>
</protein>
<dbReference type="EMBL" id="LCLA01000015">
    <property type="protein sequence ID" value="KKU10296.1"/>
    <property type="molecule type" value="Genomic_DNA"/>
</dbReference>
<gene>
    <name evidence="2" type="ORF">UX13_C0015G0005</name>
</gene>
<dbReference type="AlphaFoldDB" id="A0A0G1MPL8"/>
<organism evidence="2 3">
    <name type="scientific">Candidatus Woesebacteria bacterium GW2011_GWB1_45_5</name>
    <dbReference type="NCBI Taxonomy" id="1618581"/>
    <lineage>
        <taxon>Bacteria</taxon>
        <taxon>Candidatus Woeseibacteriota</taxon>
    </lineage>
</organism>
<evidence type="ECO:0000313" key="3">
    <source>
        <dbReference type="Proteomes" id="UP000034329"/>
    </source>
</evidence>
<accession>A0A0G1MPL8</accession>
<feature type="compositionally biased region" description="Low complexity" evidence="1">
    <location>
        <begin position="58"/>
        <end position="69"/>
    </location>
</feature>
<reference evidence="2 3" key="1">
    <citation type="journal article" date="2015" name="Nature">
        <title>rRNA introns, odd ribosomes, and small enigmatic genomes across a large radiation of phyla.</title>
        <authorList>
            <person name="Brown C.T."/>
            <person name="Hug L.A."/>
            <person name="Thomas B.C."/>
            <person name="Sharon I."/>
            <person name="Castelle C.J."/>
            <person name="Singh A."/>
            <person name="Wilkins M.J."/>
            <person name="Williams K.H."/>
            <person name="Banfield J.F."/>
        </authorList>
    </citation>
    <scope>NUCLEOTIDE SEQUENCE [LARGE SCALE GENOMIC DNA]</scope>
</reference>
<proteinExistence type="predicted"/>
<evidence type="ECO:0000256" key="1">
    <source>
        <dbReference type="SAM" id="MobiDB-lite"/>
    </source>
</evidence>